<comment type="caution">
    <text evidence="2">The sequence shown here is derived from an EMBL/GenBank/DDBJ whole genome shotgun (WGS) entry which is preliminary data.</text>
</comment>
<sequence>MKILYLENPKVDYGSAMLYDGLCKVLGEKNVIDYPLKDLFHGTSPWPYIIDRDNHHYATDEMILKDMQSFDVLVLASTREVNIAKLREWIANDIDLPPIVLIDQDEPTELDMLLVNEFQPICSFKREYLLDREYPHNCFPIPFSSSYPLMHQQNLVHRPIDVYACMMDTHPKRRWVDYTIRQLSHMGFNYEGNFHRPYETWYDYMDKFSQAKIGIAVRGFGCDTNRFLEVIASHCLLITDELHLIKPYPFIHKKHCVYFEDGNLGWHISHYLHSNSVNERQQIATQGFNHLLEYHTTESRASYFLDIVEEFLKGQPFEFNPRKYCFAPTNHIITEKQRSIKTIMDGAK</sequence>
<dbReference type="InterPro" id="IPR055259">
    <property type="entry name" value="YkvP/CgeB_Glyco_trans-like"/>
</dbReference>
<dbReference type="EMBL" id="LAZR01000625">
    <property type="protein sequence ID" value="KKN62415.1"/>
    <property type="molecule type" value="Genomic_DNA"/>
</dbReference>
<accession>A0A0F9S0Y2</accession>
<organism evidence="2">
    <name type="scientific">marine sediment metagenome</name>
    <dbReference type="NCBI Taxonomy" id="412755"/>
    <lineage>
        <taxon>unclassified sequences</taxon>
        <taxon>metagenomes</taxon>
        <taxon>ecological metagenomes</taxon>
    </lineage>
</organism>
<name>A0A0F9S0Y2_9ZZZZ</name>
<feature type="domain" description="Spore protein YkvP/CgeB glycosyl transferase-like" evidence="1">
    <location>
        <begin position="201"/>
        <end position="306"/>
    </location>
</feature>
<proteinExistence type="predicted"/>
<evidence type="ECO:0000313" key="2">
    <source>
        <dbReference type="EMBL" id="KKN62415.1"/>
    </source>
</evidence>
<evidence type="ECO:0000259" key="1">
    <source>
        <dbReference type="Pfam" id="PF13524"/>
    </source>
</evidence>
<reference evidence="2" key="1">
    <citation type="journal article" date="2015" name="Nature">
        <title>Complex archaea that bridge the gap between prokaryotes and eukaryotes.</title>
        <authorList>
            <person name="Spang A."/>
            <person name="Saw J.H."/>
            <person name="Jorgensen S.L."/>
            <person name="Zaremba-Niedzwiedzka K."/>
            <person name="Martijn J."/>
            <person name="Lind A.E."/>
            <person name="van Eijk R."/>
            <person name="Schleper C."/>
            <person name="Guy L."/>
            <person name="Ettema T.J."/>
        </authorList>
    </citation>
    <scope>NUCLEOTIDE SEQUENCE</scope>
</reference>
<dbReference type="AlphaFoldDB" id="A0A0F9S0Y2"/>
<dbReference type="Pfam" id="PF13524">
    <property type="entry name" value="Glyco_trans_1_2"/>
    <property type="match status" value="1"/>
</dbReference>
<protein>
    <recommendedName>
        <fullName evidence="1">Spore protein YkvP/CgeB glycosyl transferase-like domain-containing protein</fullName>
    </recommendedName>
</protein>
<gene>
    <name evidence="2" type="ORF">LCGC14_0512120</name>
</gene>